<protein>
    <submittedName>
        <fullName evidence="2">Uncharacterized protein</fullName>
    </submittedName>
</protein>
<accession>A0A1V1PAJ0</accession>
<organism evidence="2 3">
    <name type="scientific">Candidatus Magnetoglobus multicellularis str. Araruama</name>
    <dbReference type="NCBI Taxonomy" id="890399"/>
    <lineage>
        <taxon>Bacteria</taxon>
        <taxon>Pseudomonadati</taxon>
        <taxon>Thermodesulfobacteriota</taxon>
        <taxon>Desulfobacteria</taxon>
        <taxon>Desulfobacterales</taxon>
        <taxon>Desulfobacteraceae</taxon>
        <taxon>Candidatus Magnetoglobus</taxon>
    </lineage>
</organism>
<reference evidence="3" key="1">
    <citation type="submission" date="2012-11" db="EMBL/GenBank/DDBJ databases">
        <authorList>
            <person name="Lucero-Rivera Y.E."/>
            <person name="Tovar-Ramirez D."/>
        </authorList>
    </citation>
    <scope>NUCLEOTIDE SEQUENCE [LARGE SCALE GENOMIC DNA]</scope>
    <source>
        <strain evidence="3">Araruama</strain>
    </source>
</reference>
<keyword evidence="1" id="KW-0812">Transmembrane</keyword>
<gene>
    <name evidence="2" type="ORF">OMM_02101</name>
</gene>
<dbReference type="Proteomes" id="UP000189670">
    <property type="component" value="Unassembled WGS sequence"/>
</dbReference>
<keyword evidence="1" id="KW-0472">Membrane</keyword>
<dbReference type="AlphaFoldDB" id="A0A1V1PAJ0"/>
<sequence>MSPDIPQTLYVQVTPEPDQWGACNIEIKATDHSNLSEISRFAVAIHEFIPETKTYYGFVYNEYFMGINDVQVNLVEPEIQSYSTAVLTNLGTGPNGQTGDGYFAINLPVSNEIYSFNAQKTGYKSISFNTGSEFIDSETENSVFFKPLYLSDCKDNQFISGSIVQSGVEPVDLYLIADDTIISSKEIRGDQFSFCVSHAVFDSYTIIASIPDAYTSIGFSGSTFPVNNVIIKPRPIKNIDPIKVIDGTVIITKRIIEVDPIGGQTIILDEINGTEIGIIEIPVLTNECIENIVMEYQIMRDSNFNNNFYTNGSDETIVQTNLQSQCNQFVVEMEITIENSVRLRDFRSGEYMIYVADNRSDLLSGKYNYTVEYSDIISVSGGKVRFLTEYSGVFGVGKVSDEECLDCSPCVDCDQKPEGLCFVGTVVNGFGHFYMWLLVILYVFMYRIRIRFK</sequence>
<dbReference type="EMBL" id="ATBP01000204">
    <property type="protein sequence ID" value="ETR71939.1"/>
    <property type="molecule type" value="Genomic_DNA"/>
</dbReference>
<evidence type="ECO:0000256" key="1">
    <source>
        <dbReference type="SAM" id="Phobius"/>
    </source>
</evidence>
<evidence type="ECO:0000313" key="2">
    <source>
        <dbReference type="EMBL" id="ETR71939.1"/>
    </source>
</evidence>
<feature type="transmembrane region" description="Helical" evidence="1">
    <location>
        <begin position="422"/>
        <end position="444"/>
    </location>
</feature>
<proteinExistence type="predicted"/>
<name>A0A1V1PAJ0_9BACT</name>
<keyword evidence="1" id="KW-1133">Transmembrane helix</keyword>
<evidence type="ECO:0000313" key="3">
    <source>
        <dbReference type="Proteomes" id="UP000189670"/>
    </source>
</evidence>
<comment type="caution">
    <text evidence="2">The sequence shown here is derived from an EMBL/GenBank/DDBJ whole genome shotgun (WGS) entry which is preliminary data.</text>
</comment>